<feature type="region of interest" description="Disordered" evidence="1">
    <location>
        <begin position="87"/>
        <end position="107"/>
    </location>
</feature>
<accession>A0ABP0HRL4</accession>
<organism evidence="2 3">
    <name type="scientific">Durusdinium trenchii</name>
    <dbReference type="NCBI Taxonomy" id="1381693"/>
    <lineage>
        <taxon>Eukaryota</taxon>
        <taxon>Sar</taxon>
        <taxon>Alveolata</taxon>
        <taxon>Dinophyceae</taxon>
        <taxon>Suessiales</taxon>
        <taxon>Symbiodiniaceae</taxon>
        <taxon>Durusdinium</taxon>
    </lineage>
</organism>
<dbReference type="Proteomes" id="UP001642484">
    <property type="component" value="Unassembled WGS sequence"/>
</dbReference>
<comment type="caution">
    <text evidence="2">The sequence shown here is derived from an EMBL/GenBank/DDBJ whole genome shotgun (WGS) entry which is preliminary data.</text>
</comment>
<feature type="compositionally biased region" description="Polar residues" evidence="1">
    <location>
        <begin position="98"/>
        <end position="107"/>
    </location>
</feature>
<reference evidence="2 3" key="1">
    <citation type="submission" date="2024-02" db="EMBL/GenBank/DDBJ databases">
        <authorList>
            <person name="Chen Y."/>
            <person name="Shah S."/>
            <person name="Dougan E. K."/>
            <person name="Thang M."/>
            <person name="Chan C."/>
        </authorList>
    </citation>
    <scope>NUCLEOTIDE SEQUENCE [LARGE SCALE GENOMIC DNA]</scope>
</reference>
<evidence type="ECO:0000313" key="3">
    <source>
        <dbReference type="Proteomes" id="UP001642484"/>
    </source>
</evidence>
<name>A0ABP0HRL4_9DINO</name>
<protein>
    <submittedName>
        <fullName evidence="2">Uncharacterized protein</fullName>
    </submittedName>
</protein>
<sequence length="119" mass="13765">MSTVEKEKAFYEGHCKGNAKSKIQWVVKKWSTSSHHKWECGWFDEDKKQIFSYHYIKDHAGARKTGNGHSSSDGYWGWMDLTEQLSKKNCPTPPRPQRPSQGQTQERLVSCCPWACLES</sequence>
<keyword evidence="3" id="KW-1185">Reference proteome</keyword>
<proteinExistence type="predicted"/>
<evidence type="ECO:0000256" key="1">
    <source>
        <dbReference type="SAM" id="MobiDB-lite"/>
    </source>
</evidence>
<dbReference type="EMBL" id="CAXAMN010001113">
    <property type="protein sequence ID" value="CAK8992342.1"/>
    <property type="molecule type" value="Genomic_DNA"/>
</dbReference>
<evidence type="ECO:0000313" key="2">
    <source>
        <dbReference type="EMBL" id="CAK8992342.1"/>
    </source>
</evidence>
<gene>
    <name evidence="2" type="ORF">CCMP2556_LOCUS2817</name>
</gene>